<accession>A0A174W137</accession>
<dbReference type="EMBL" id="CZBP01000046">
    <property type="protein sequence ID" value="CUQ40763.1"/>
    <property type="molecule type" value="Genomic_DNA"/>
</dbReference>
<gene>
    <name evidence="1" type="ORF">ERS852569_03724</name>
</gene>
<sequence length="239" mass="27977">MTNEQIRQTATAWETAKEHITKRVLHIAGTEEIEQKAGKLEKDRIPDTFLYSVYVVAFTDDKKQDVTYMYVPVALRKKWGITEKELEQQFQNNVAKINFRFVVCNDLEHEIKRARLMLSVPRNIKPDFAIYRIMSRNRLVHNADIAFLFTEKFWGTVQDMFPSGCYLLLPSYTTILLIDKSADFAKVQLLLETVTDSTHRRFTLPDSSFTLDYEKHELHDKILLEHSIHCSFPQDDEGE</sequence>
<dbReference type="AlphaFoldDB" id="A0A174W137"/>
<evidence type="ECO:0000313" key="2">
    <source>
        <dbReference type="Proteomes" id="UP000095762"/>
    </source>
</evidence>
<organism evidence="1 2">
    <name type="scientific">Blautia obeum</name>
    <dbReference type="NCBI Taxonomy" id="40520"/>
    <lineage>
        <taxon>Bacteria</taxon>
        <taxon>Bacillati</taxon>
        <taxon>Bacillota</taxon>
        <taxon>Clostridia</taxon>
        <taxon>Lachnospirales</taxon>
        <taxon>Lachnospiraceae</taxon>
        <taxon>Blautia</taxon>
    </lineage>
</organism>
<evidence type="ECO:0000313" key="1">
    <source>
        <dbReference type="EMBL" id="CUQ40763.1"/>
    </source>
</evidence>
<name>A0A174W137_9FIRM</name>
<protein>
    <submittedName>
        <fullName evidence="1">Uncharacterized protein</fullName>
    </submittedName>
</protein>
<dbReference type="RefSeq" id="WP_055060648.1">
    <property type="nucleotide sequence ID" value="NZ_CZBP01000046.1"/>
</dbReference>
<proteinExistence type="predicted"/>
<dbReference type="Proteomes" id="UP000095762">
    <property type="component" value="Unassembled WGS sequence"/>
</dbReference>
<reference evidence="1 2" key="1">
    <citation type="submission" date="2015-09" db="EMBL/GenBank/DDBJ databases">
        <authorList>
            <consortium name="Pathogen Informatics"/>
        </authorList>
    </citation>
    <scope>NUCLEOTIDE SEQUENCE [LARGE SCALE GENOMIC DNA]</scope>
    <source>
        <strain evidence="1 2">2789STDY5834957</strain>
    </source>
</reference>